<dbReference type="Gene3D" id="3.40.1230.10">
    <property type="entry name" value="MTH938-like"/>
    <property type="match status" value="1"/>
</dbReference>
<name>A0A8J6TAH4_9BACT</name>
<dbReference type="PANTHER" id="PTHR15811">
    <property type="entry name" value="MTH938 DOMAIN-CONTAINING PROTEIN"/>
    <property type="match status" value="1"/>
</dbReference>
<dbReference type="PANTHER" id="PTHR15811:SF5">
    <property type="entry name" value="MTH938 DOMAIN-CONTAINING PROTEIN"/>
    <property type="match status" value="1"/>
</dbReference>
<sequence length="113" mass="12495">MITGCSFGVIVIEGKQYTSDLIVYPDGHIEDSWYRRKGHSLSLDDISKLVESKPEVIIAGTGVSGLMRPESGLDKLLLKKGIRFIAQPNQKAIKIYNELSSIKRVGACFHLTC</sequence>
<reference evidence="1 2" key="1">
    <citation type="submission" date="2020-08" db="EMBL/GenBank/DDBJ databases">
        <title>Bridging the membrane lipid divide: bacteria of the FCB group superphylum have the potential to synthesize archaeal ether lipids.</title>
        <authorList>
            <person name="Villanueva L."/>
            <person name="Von Meijenfeldt F.A.B."/>
            <person name="Westbye A.B."/>
            <person name="Yadav S."/>
            <person name="Hopmans E.C."/>
            <person name="Dutilh B.E."/>
            <person name="Sinninghe Damste J.S."/>
        </authorList>
    </citation>
    <scope>NUCLEOTIDE SEQUENCE [LARGE SCALE GENOMIC DNA]</scope>
    <source>
        <strain evidence="1">NIOZ-UU82</strain>
    </source>
</reference>
<comment type="caution">
    <text evidence="1">The sequence shown here is derived from an EMBL/GenBank/DDBJ whole genome shotgun (WGS) entry which is preliminary data.</text>
</comment>
<proteinExistence type="predicted"/>
<evidence type="ECO:0000313" key="2">
    <source>
        <dbReference type="Proteomes" id="UP000603545"/>
    </source>
</evidence>
<organism evidence="1 2">
    <name type="scientific">Candidatus Desulfaltia bathyphila</name>
    <dbReference type="NCBI Taxonomy" id="2841697"/>
    <lineage>
        <taxon>Bacteria</taxon>
        <taxon>Pseudomonadati</taxon>
        <taxon>Thermodesulfobacteriota</taxon>
        <taxon>Desulfobacteria</taxon>
        <taxon>Desulfobacterales</taxon>
        <taxon>Desulfobacterales incertae sedis</taxon>
        <taxon>Candidatus Desulfaltia</taxon>
    </lineage>
</organism>
<dbReference type="Pfam" id="PF04430">
    <property type="entry name" value="DUF498"/>
    <property type="match status" value="1"/>
</dbReference>
<gene>
    <name evidence="1" type="ORF">H8E80_06045</name>
</gene>
<dbReference type="Proteomes" id="UP000603545">
    <property type="component" value="Unassembled WGS sequence"/>
</dbReference>
<accession>A0A8J6TAH4</accession>
<dbReference type="SUPFAM" id="SSF64076">
    <property type="entry name" value="MTH938-like"/>
    <property type="match status" value="1"/>
</dbReference>
<dbReference type="EMBL" id="JACNLL010000056">
    <property type="protein sequence ID" value="MBC8199591.1"/>
    <property type="molecule type" value="Genomic_DNA"/>
</dbReference>
<dbReference type="GO" id="GO:0005737">
    <property type="term" value="C:cytoplasm"/>
    <property type="evidence" value="ECO:0007669"/>
    <property type="project" value="TreeGrafter"/>
</dbReference>
<protein>
    <submittedName>
        <fullName evidence="1">Uncharacterized protein</fullName>
    </submittedName>
</protein>
<dbReference type="InterPro" id="IPR036748">
    <property type="entry name" value="MTH938-like_sf"/>
</dbReference>
<dbReference type="AlphaFoldDB" id="A0A8J6TAH4"/>
<evidence type="ECO:0000313" key="1">
    <source>
        <dbReference type="EMBL" id="MBC8199591.1"/>
    </source>
</evidence>
<dbReference type="InterPro" id="IPR007523">
    <property type="entry name" value="NDUFAF3/AAMDC"/>
</dbReference>